<evidence type="ECO:0000256" key="1">
    <source>
        <dbReference type="ARBA" id="ARBA00022604"/>
    </source>
</evidence>
<evidence type="ECO:0000313" key="5">
    <source>
        <dbReference type="Proteomes" id="UP001227230"/>
    </source>
</evidence>
<evidence type="ECO:0000256" key="3">
    <source>
        <dbReference type="ARBA" id="ARBA00026138"/>
    </source>
</evidence>
<name>A0ABY9DFJ2_VITVI</name>
<gene>
    <name evidence="4" type="ORF">VitviT2T_023684</name>
</gene>
<organism evidence="4 5">
    <name type="scientific">Vitis vinifera</name>
    <name type="common">Grape</name>
    <dbReference type="NCBI Taxonomy" id="29760"/>
    <lineage>
        <taxon>Eukaryota</taxon>
        <taxon>Viridiplantae</taxon>
        <taxon>Streptophyta</taxon>
        <taxon>Embryophyta</taxon>
        <taxon>Tracheophyta</taxon>
        <taxon>Spermatophyta</taxon>
        <taxon>Magnoliopsida</taxon>
        <taxon>eudicotyledons</taxon>
        <taxon>Gunneridae</taxon>
        <taxon>Pentapetalae</taxon>
        <taxon>rosids</taxon>
        <taxon>Vitales</taxon>
        <taxon>Vitaceae</taxon>
        <taxon>Viteae</taxon>
        <taxon>Vitis</taxon>
    </lineage>
</organism>
<dbReference type="InterPro" id="IPR044989">
    <property type="entry name" value="TAC1"/>
</dbReference>
<keyword evidence="5" id="KW-1185">Reference proteome</keyword>
<comment type="similarity">
    <text evidence="2">Belongs to the TAC family.</text>
</comment>
<evidence type="ECO:0000256" key="2">
    <source>
        <dbReference type="ARBA" id="ARBA00025796"/>
    </source>
</evidence>
<protein>
    <recommendedName>
        <fullName evidence="3">Protein TILLER ANGLE CONTROL 1</fullName>
    </recommendedName>
</protein>
<sequence length="351" mass="38710">MRSQTYPNFCGPTIRKGHVSLSQVSTRSAPRCLPSLPLSIFSSPTPSHVSKLLLNSQRENMKIFNWVHRRFNHNVHSTPISLQKDGLAANLKKVESITNDTDTQALLKHVALVDMLDGWKDGILAIGTLGFDDPLYSFSSEKECAMTDEEEGEDEEEEEVYSLNNENGEVEDEDEEDETEVNPLVFSAFGDNVPKPIPIMTVDGVPLSRFVGSSHEVGIESFTTENDQRKSKGERTTLADLFSADSEVRAKVDPEGLKVDSGKKPAPRSKNGLSFAKKLIPRVGEDSRPIKKLHQLMTRMLKRKIHPELEGKIQKPEDQIKASTAVGGLATVGNGAIESVSLLQTQDATMV</sequence>
<keyword evidence="1" id="KW-0341">Growth regulation</keyword>
<dbReference type="EMBL" id="CP126662">
    <property type="protein sequence ID" value="WKA05736.1"/>
    <property type="molecule type" value="Genomic_DNA"/>
</dbReference>
<proteinExistence type="inferred from homology"/>
<dbReference type="PANTHER" id="PTHR38366">
    <property type="entry name" value="NAD-DEPENDENT PROTEIN DEACETYLASE HST1-LIKE PROTEIN"/>
    <property type="match status" value="1"/>
</dbReference>
<reference evidence="4 5" key="1">
    <citation type="journal article" date="2023" name="Hortic Res">
        <title>The complete reference genome for grapevine (Vitis vinifera L.) genetics and breeding.</title>
        <authorList>
            <person name="Shi X."/>
            <person name="Cao S."/>
            <person name="Wang X."/>
            <person name="Huang S."/>
            <person name="Wang Y."/>
            <person name="Liu Z."/>
            <person name="Liu W."/>
            <person name="Leng X."/>
            <person name="Peng Y."/>
            <person name="Wang N."/>
            <person name="Wang Y."/>
            <person name="Ma Z."/>
            <person name="Xu X."/>
            <person name="Zhang F."/>
            <person name="Xue H."/>
            <person name="Zhong H."/>
            <person name="Wang Y."/>
            <person name="Zhang K."/>
            <person name="Velt A."/>
            <person name="Avia K."/>
            <person name="Holtgrawe D."/>
            <person name="Grimplet J."/>
            <person name="Matus J.T."/>
            <person name="Ware D."/>
            <person name="Wu X."/>
            <person name="Wang H."/>
            <person name="Liu C."/>
            <person name="Fang Y."/>
            <person name="Rustenholz C."/>
            <person name="Cheng Z."/>
            <person name="Xiao H."/>
            <person name="Zhou Y."/>
        </authorList>
    </citation>
    <scope>NUCLEOTIDE SEQUENCE [LARGE SCALE GENOMIC DNA]</scope>
    <source>
        <strain evidence="5">cv. Pinot noir / PN40024</strain>
        <tissue evidence="4">Leaf</tissue>
    </source>
</reference>
<accession>A0ABY9DFJ2</accession>
<dbReference type="Proteomes" id="UP001227230">
    <property type="component" value="Chromosome 15"/>
</dbReference>
<evidence type="ECO:0000313" key="4">
    <source>
        <dbReference type="EMBL" id="WKA05736.1"/>
    </source>
</evidence>
<dbReference type="PANTHER" id="PTHR38366:SF1">
    <property type="entry name" value="PROTEIN TILLER ANGLE CONTROL 1"/>
    <property type="match status" value="1"/>
</dbReference>